<accession>A0A7Y2M0X9</accession>
<evidence type="ECO:0000313" key="1">
    <source>
        <dbReference type="EMBL" id="NNH03078.1"/>
    </source>
</evidence>
<dbReference type="RefSeq" id="WP_167034725.1">
    <property type="nucleotide sequence ID" value="NZ_BAAANA010000002.1"/>
</dbReference>
<name>A0A7Y2M0X9_9MICO</name>
<evidence type="ECO:0000313" key="2">
    <source>
        <dbReference type="Proteomes" id="UP000543598"/>
    </source>
</evidence>
<sequence length="69" mass="7954">MARGGVFGGWSVYLDEGRPTFCCDRFGMQRTHIRADRPLSAGDHQVRPEFGYDHVISPEERMRIVTTRQ</sequence>
<organism evidence="1 2">
    <name type="scientific">Microbacterium ulmi</name>
    <dbReference type="NCBI Taxonomy" id="179095"/>
    <lineage>
        <taxon>Bacteria</taxon>
        <taxon>Bacillati</taxon>
        <taxon>Actinomycetota</taxon>
        <taxon>Actinomycetes</taxon>
        <taxon>Micrococcales</taxon>
        <taxon>Microbacteriaceae</taxon>
        <taxon>Microbacterium</taxon>
    </lineage>
</organism>
<gene>
    <name evidence="1" type="ORF">HLA99_04320</name>
</gene>
<keyword evidence="2" id="KW-1185">Reference proteome</keyword>
<dbReference type="EMBL" id="JABEMB010000003">
    <property type="protein sequence ID" value="NNH03078.1"/>
    <property type="molecule type" value="Genomic_DNA"/>
</dbReference>
<dbReference type="Proteomes" id="UP000543598">
    <property type="component" value="Unassembled WGS sequence"/>
</dbReference>
<proteinExistence type="predicted"/>
<protein>
    <submittedName>
        <fullName evidence="1">Uncharacterized protein</fullName>
    </submittedName>
</protein>
<comment type="caution">
    <text evidence="1">The sequence shown here is derived from an EMBL/GenBank/DDBJ whole genome shotgun (WGS) entry which is preliminary data.</text>
</comment>
<reference evidence="1 2" key="1">
    <citation type="submission" date="2020-05" db="EMBL/GenBank/DDBJ databases">
        <title>MicrobeNet Type strains.</title>
        <authorList>
            <person name="Nicholson A.C."/>
        </authorList>
    </citation>
    <scope>NUCLEOTIDE SEQUENCE [LARGE SCALE GENOMIC DNA]</scope>
    <source>
        <strain evidence="1 2">JCM 14282</strain>
    </source>
</reference>
<dbReference type="AlphaFoldDB" id="A0A7Y2M0X9"/>